<name>A0A6V7BW91_9XANT</name>
<accession>A0A6V7BW91</accession>
<dbReference type="SUPFAM" id="SSF54909">
    <property type="entry name" value="Dimeric alpha+beta barrel"/>
    <property type="match status" value="1"/>
</dbReference>
<dbReference type="Proteomes" id="UP000515406">
    <property type="component" value="Chromosome"/>
</dbReference>
<proteinExistence type="inferred from homology"/>
<protein>
    <submittedName>
        <fullName evidence="4">YciI family protein</fullName>
    </submittedName>
</protein>
<organism evidence="3 5">
    <name type="scientific">Xanthomonas hortorum pv. vitians</name>
    <dbReference type="NCBI Taxonomy" id="83224"/>
    <lineage>
        <taxon>Bacteria</taxon>
        <taxon>Pseudomonadati</taxon>
        <taxon>Pseudomonadota</taxon>
        <taxon>Gammaproteobacteria</taxon>
        <taxon>Lysobacterales</taxon>
        <taxon>Lysobacteraceae</taxon>
        <taxon>Xanthomonas</taxon>
    </lineage>
</organism>
<dbReference type="EMBL" id="LR828257">
    <property type="protein sequence ID" value="CAD0305812.1"/>
    <property type="molecule type" value="Genomic_DNA"/>
</dbReference>
<dbReference type="EMBL" id="JAWMQI010000160">
    <property type="protein sequence ID" value="MDV7251243.1"/>
    <property type="molecule type" value="Genomic_DNA"/>
</dbReference>
<evidence type="ECO:0000256" key="1">
    <source>
        <dbReference type="ARBA" id="ARBA00007689"/>
    </source>
</evidence>
<evidence type="ECO:0000313" key="3">
    <source>
        <dbReference type="EMBL" id="CAD0305812.1"/>
    </source>
</evidence>
<sequence length="98" mass="10985">MKSYFCKYIPPRSDFLSTMTEEETSLMQQHGAFLDQRLAEGLILAHGPVIDDTGGFGLSLYQIADDQQIADFTAQDPIIKNGIGHYAHYPMLHLKVRG</sequence>
<dbReference type="AlphaFoldDB" id="A0A6V7BW91"/>
<reference evidence="4 6" key="2">
    <citation type="submission" date="2023-10" db="EMBL/GenBank/DDBJ databases">
        <title>A new tool for lettuce pathogen research.</title>
        <authorList>
            <person name="Horton K.N."/>
            <person name="Cseke L.J."/>
            <person name="Badiwe M."/>
            <person name="Tesfaye D."/>
            <person name="Klein A."/>
            <person name="Su J."/>
            <person name="Potnis N."/>
            <person name="Gassmann W."/>
        </authorList>
    </citation>
    <scope>NUCLEOTIDE SEQUENCE [LARGE SCALE GENOMIC DNA]</scope>
    <source>
        <strain evidence="4 6">JSKH1901</strain>
    </source>
</reference>
<evidence type="ECO:0000313" key="5">
    <source>
        <dbReference type="Proteomes" id="UP000515406"/>
    </source>
</evidence>
<dbReference type="InterPro" id="IPR005545">
    <property type="entry name" value="YCII"/>
</dbReference>
<evidence type="ECO:0000313" key="4">
    <source>
        <dbReference type="EMBL" id="MDV7251243.1"/>
    </source>
</evidence>
<gene>
    <name evidence="3" type="ORF">CFBP498_06630</name>
    <name evidence="4" type="ORF">R4K57_23265</name>
</gene>
<reference evidence="3 5" key="1">
    <citation type="submission" date="2020-07" db="EMBL/GenBank/DDBJ databases">
        <authorList>
            <person name="Pothier F. J."/>
        </authorList>
    </citation>
    <scope>NUCLEOTIDE SEQUENCE [LARGE SCALE GENOMIC DNA]</scope>
    <source>
        <strain evidence="3 5">CFBP 498</strain>
    </source>
</reference>
<evidence type="ECO:0000313" key="6">
    <source>
        <dbReference type="Proteomes" id="UP001187425"/>
    </source>
</evidence>
<evidence type="ECO:0000259" key="2">
    <source>
        <dbReference type="Pfam" id="PF03795"/>
    </source>
</evidence>
<dbReference type="Pfam" id="PF03795">
    <property type="entry name" value="YCII"/>
    <property type="match status" value="1"/>
</dbReference>
<dbReference type="Proteomes" id="UP001187425">
    <property type="component" value="Unassembled WGS sequence"/>
</dbReference>
<keyword evidence="5" id="KW-1185">Reference proteome</keyword>
<dbReference type="EMBL" id="LR828257">
    <property type="protein sequence ID" value="CAD0305805.1"/>
    <property type="molecule type" value="Genomic_DNA"/>
</dbReference>
<comment type="similarity">
    <text evidence="1">Belongs to the YciI family.</text>
</comment>
<feature type="domain" description="YCII-related" evidence="2">
    <location>
        <begin position="6"/>
        <end position="92"/>
    </location>
</feature>
<dbReference type="InterPro" id="IPR011008">
    <property type="entry name" value="Dimeric_a/b-barrel"/>
</dbReference>
<dbReference type="GeneID" id="55514069"/>
<dbReference type="RefSeq" id="WP_074056251.1">
    <property type="nucleotide sequence ID" value="NZ_CP060399.1"/>
</dbReference>